<dbReference type="Pfam" id="PF04464">
    <property type="entry name" value="Glyphos_transf"/>
    <property type="match status" value="1"/>
</dbReference>
<dbReference type="SUPFAM" id="SSF53756">
    <property type="entry name" value="UDP-Glycosyltransferase/glycogen phosphorylase"/>
    <property type="match status" value="1"/>
</dbReference>
<evidence type="ECO:0000313" key="2">
    <source>
        <dbReference type="Proteomes" id="UP000234525"/>
    </source>
</evidence>
<dbReference type="Gene3D" id="3.40.50.12580">
    <property type="match status" value="1"/>
</dbReference>
<gene>
    <name evidence="1" type="ORF">BAUR9175_03479</name>
</gene>
<keyword evidence="2" id="KW-1185">Reference proteome</keyword>
<dbReference type="GO" id="GO:0047355">
    <property type="term" value="F:CDP-glycerol glycerophosphotransferase activity"/>
    <property type="evidence" value="ECO:0007669"/>
    <property type="project" value="InterPro"/>
</dbReference>
<dbReference type="InterPro" id="IPR007554">
    <property type="entry name" value="Glycerophosphate_synth"/>
</dbReference>
<protein>
    <submittedName>
        <fullName evidence="1">CDP-Glycerol:Poly(Glycerophosphate) glycerophosphotransferase</fullName>
    </submittedName>
</protein>
<dbReference type="RefSeq" id="WP_101584716.1">
    <property type="nucleotide sequence ID" value="NZ_BJME01000032.1"/>
</dbReference>
<comment type="caution">
    <text evidence="1">The sequence shown here is derived from an EMBL/GenBank/DDBJ whole genome shotgun (WGS) entry which is preliminary data.</text>
</comment>
<accession>A0A2H1KGR5</accession>
<dbReference type="InterPro" id="IPR043148">
    <property type="entry name" value="TagF_C"/>
</dbReference>
<sequence>MTNLPDDLSHQAIKGVNFAQSAVKLVARRVRDRIHESRLPADYFPQTTDEFVVSAYFAAGLDSIYQLEQWLWPFEQLESELKSLGLGDHPFGIIVRSPIVAKHLKTVTNLPVRFSRLIKGLDEFMTSSSLRAVFYVNQATSNFQSLRYPVPAHIHLSHGESEKVSMISNQLKAYDFVFTAGEAARVRIQRTLYGMSDDKMLDVGRPQLDRPRSIPKAWRSFASAEPDGQIVFYAPTWEGDSPSMAYGAIAHNGVNIVTNLLDAGYRVIFRPHPRTGAMRSEFAKALEALEDIVETEPRAFYDRTPDVSWQFDTADIAVAEMSSVAYDWLASTKPLVMIKPYNLDAEVLSGGLLDRCLTLPADDSLDIVELITEAESAWGLSTDLGQHYLGDTSPCAQISKFIDATKLVIERRNEARLQKSDL</sequence>
<evidence type="ECO:0000313" key="1">
    <source>
        <dbReference type="EMBL" id="SMX98963.1"/>
    </source>
</evidence>
<dbReference type="Proteomes" id="UP000234525">
    <property type="component" value="Unassembled WGS sequence"/>
</dbReference>
<name>A0A2H1KGR5_BREAU</name>
<reference evidence="1" key="1">
    <citation type="submission" date="2017-03" db="EMBL/GenBank/DDBJ databases">
        <authorList>
            <person name="Monnet C."/>
        </authorList>
    </citation>
    <scope>NUCLEOTIDE SEQUENCE [LARGE SCALE GENOMIC DNA]</scope>
    <source>
        <strain evidence="1">ATCC 9175</strain>
    </source>
</reference>
<organism evidence="1 2">
    <name type="scientific">Brevibacterium aurantiacum</name>
    <dbReference type="NCBI Taxonomy" id="273384"/>
    <lineage>
        <taxon>Bacteria</taxon>
        <taxon>Bacillati</taxon>
        <taxon>Actinomycetota</taxon>
        <taxon>Actinomycetes</taxon>
        <taxon>Micrococcales</taxon>
        <taxon>Brevibacteriaceae</taxon>
        <taxon>Brevibacterium</taxon>
    </lineage>
</organism>
<dbReference type="EMBL" id="FXZB01000034">
    <property type="protein sequence ID" value="SMX98963.1"/>
    <property type="molecule type" value="Genomic_DNA"/>
</dbReference>
<proteinExistence type="predicted"/>
<dbReference type="GO" id="GO:0016020">
    <property type="term" value="C:membrane"/>
    <property type="evidence" value="ECO:0007669"/>
    <property type="project" value="InterPro"/>
</dbReference>
<dbReference type="AlphaFoldDB" id="A0A2H1KGR5"/>